<evidence type="ECO:0000313" key="3">
    <source>
        <dbReference type="EMBL" id="CAD8169869.1"/>
    </source>
</evidence>
<evidence type="ECO:0000313" key="4">
    <source>
        <dbReference type="Proteomes" id="UP000689195"/>
    </source>
</evidence>
<keyword evidence="2" id="KW-1133">Transmembrane helix</keyword>
<dbReference type="Proteomes" id="UP000689195">
    <property type="component" value="Unassembled WGS sequence"/>
</dbReference>
<proteinExistence type="predicted"/>
<keyword evidence="2" id="KW-0812">Transmembrane</keyword>
<evidence type="ECO:0000256" key="1">
    <source>
        <dbReference type="SAM" id="Coils"/>
    </source>
</evidence>
<sequence>MQVKQTQDCQETICKIHNLEFIAVDLDMSDKSQIQFFCGKCLVDKLNNNKVTTIEQSKERIQKIKTQQQEIKTKENQSRLNYYKNILDQIMDFKRSIDDSLEKMYKQIQQYIFPIQKEKSELHEQYLQLNYFEDIKQLSELYSQDNKLQSTKLIEDNNFIDEITRQFELLFNNAEYFQTLDIFKKTKQTIEDLMENNILQLPPLLVTKNESKTPSLNRICPNHKKEIIMIDMDSQNKKIEDRFACVDCIAENPQIKYSTIESINKQWRDYNSESDKIISEYQQESKNKKSDLFKLIASMRKNYNKKLNEISEKVISEQFQSFDKSKQTKQINNVTIQVLEDEQLLKDLKQLIDKQKITQNQQLINLKNQDSIFKKEIENHLESLKQYYQQDVQQSLDILKEISIEKNLILQLSEFIQQFSKCTLQKDDNYQDLIQIINNVEELINQAKDYQCQSNLFEQTVTLYQQHTNKIDQIQQKIQNSTKDQVIKPESINASFQNLSNVLNDYTITIDNKSKQIKKFCNIQQLEIDLIKVAERNKNLEVENANLLNQIQMSLDQKQQEDQEALIKLKDESQQQINSINAKLQLQEKENIKFKELFEQQTEEMINLKKQNEEDKLNTIKNLENKKNTEILEINKRLNQKESEIQIIQRQLDYFNQVYSIQYPKSLLFSNTNKHGSCQVSEGGKVVECNGGYYSCLCDQAIQRLEKYNLHSKCLKFLLMLLQELDLEILSKKIIILVMEMVDSIQQVVINILILIIKTKQIRDHYQNSPLLLMILQQQKQVLNQNTLNGQNRIMHKKLFSWNQTHPYNKNYILVYVFIVLRQEYWKIFPFDFEDMILSLKQYKIMLKNIFILIYSFKHQIIFSIRSQNAIYQKIMSVVSSRLKSSNKKLFYVNQKSLNPILIKQSYDEKLMKIGKQKLKMELFFQGQLLGIQIILIYHHIINILLQQKINMISFLIFLNFQHNYLSLKNNHCKNQRVLIISDWFHLQNRLRKQLKMLQIYTIFICQLGFTKKLLVCESKKQKCQRFNWFCQIAL</sequence>
<dbReference type="EMBL" id="CAJJDO010000052">
    <property type="protein sequence ID" value="CAD8169869.1"/>
    <property type="molecule type" value="Genomic_DNA"/>
</dbReference>
<protein>
    <submittedName>
        <fullName evidence="3">Uncharacterized protein</fullName>
    </submittedName>
</protein>
<feature type="coiled-coil region" evidence="1">
    <location>
        <begin position="433"/>
        <end position="484"/>
    </location>
</feature>
<accession>A0A8S1V267</accession>
<evidence type="ECO:0000256" key="2">
    <source>
        <dbReference type="SAM" id="Phobius"/>
    </source>
</evidence>
<keyword evidence="2" id="KW-0472">Membrane</keyword>
<organism evidence="3 4">
    <name type="scientific">Paramecium pentaurelia</name>
    <dbReference type="NCBI Taxonomy" id="43138"/>
    <lineage>
        <taxon>Eukaryota</taxon>
        <taxon>Sar</taxon>
        <taxon>Alveolata</taxon>
        <taxon>Ciliophora</taxon>
        <taxon>Intramacronucleata</taxon>
        <taxon>Oligohymenophorea</taxon>
        <taxon>Peniculida</taxon>
        <taxon>Parameciidae</taxon>
        <taxon>Paramecium</taxon>
    </lineage>
</organism>
<comment type="caution">
    <text evidence="3">The sequence shown here is derived from an EMBL/GenBank/DDBJ whole genome shotgun (WGS) entry which is preliminary data.</text>
</comment>
<keyword evidence="1" id="KW-0175">Coiled coil</keyword>
<dbReference type="AlphaFoldDB" id="A0A8S1V267"/>
<reference evidence="3" key="1">
    <citation type="submission" date="2021-01" db="EMBL/GenBank/DDBJ databases">
        <authorList>
            <consortium name="Genoscope - CEA"/>
            <person name="William W."/>
        </authorList>
    </citation>
    <scope>NUCLEOTIDE SEQUENCE</scope>
</reference>
<keyword evidence="4" id="KW-1185">Reference proteome</keyword>
<gene>
    <name evidence="3" type="ORF">PPENT_87.1.T0520015</name>
</gene>
<name>A0A8S1V267_9CILI</name>
<feature type="coiled-coil region" evidence="1">
    <location>
        <begin position="523"/>
        <end position="651"/>
    </location>
</feature>
<feature type="transmembrane region" description="Helical" evidence="2">
    <location>
        <begin position="923"/>
        <end position="946"/>
    </location>
</feature>